<name>A0A6J7F1K6_9ZZZZ</name>
<protein>
    <submittedName>
        <fullName evidence="4">Unannotated protein</fullName>
    </submittedName>
</protein>
<sequence length="211" mass="23290">MSNKSQADESKEPEEPVVRDKRRVDPETGEVRPQDVQEEPEGSSELPADGYEDADVETSLNDVDVEFLEKAADALAAERLEDLQRVTAEYANYRKRTEANREVERERLVGDVVRLLLPVLDDIERAEKHGDLIEGAPITLMATKLRAVTERLGLASYATVGDAFDPNQHEALLQQPSADVSVPTILEVVESGYILGSTQVRPAKVIVATPE</sequence>
<dbReference type="GO" id="GO:0000774">
    <property type="term" value="F:adenyl-nucleotide exchange factor activity"/>
    <property type="evidence" value="ECO:0007669"/>
    <property type="project" value="InterPro"/>
</dbReference>
<dbReference type="Gene3D" id="2.30.22.10">
    <property type="entry name" value="Head domain of nucleotide exchange factor GrpE"/>
    <property type="match status" value="1"/>
</dbReference>
<dbReference type="InterPro" id="IPR013805">
    <property type="entry name" value="GrpE_CC"/>
</dbReference>
<dbReference type="GO" id="GO:0006457">
    <property type="term" value="P:protein folding"/>
    <property type="evidence" value="ECO:0007669"/>
    <property type="project" value="InterPro"/>
</dbReference>
<comment type="similarity">
    <text evidence="1">Belongs to the GrpE family.</text>
</comment>
<evidence type="ECO:0000256" key="2">
    <source>
        <dbReference type="ARBA" id="ARBA00023186"/>
    </source>
</evidence>
<dbReference type="PROSITE" id="PS01071">
    <property type="entry name" value="GRPE"/>
    <property type="match status" value="1"/>
</dbReference>
<dbReference type="Gene3D" id="3.90.20.20">
    <property type="match status" value="1"/>
</dbReference>
<dbReference type="PANTHER" id="PTHR21237">
    <property type="entry name" value="GRPE PROTEIN"/>
    <property type="match status" value="1"/>
</dbReference>
<dbReference type="PANTHER" id="PTHR21237:SF23">
    <property type="entry name" value="GRPE PROTEIN HOMOLOG, MITOCHONDRIAL"/>
    <property type="match status" value="1"/>
</dbReference>
<feature type="region of interest" description="Disordered" evidence="3">
    <location>
        <begin position="1"/>
        <end position="56"/>
    </location>
</feature>
<organism evidence="4">
    <name type="scientific">freshwater metagenome</name>
    <dbReference type="NCBI Taxonomy" id="449393"/>
    <lineage>
        <taxon>unclassified sequences</taxon>
        <taxon>metagenomes</taxon>
        <taxon>ecological metagenomes</taxon>
    </lineage>
</organism>
<gene>
    <name evidence="4" type="ORF">UFOPK3516_00052</name>
</gene>
<keyword evidence="2" id="KW-0143">Chaperone</keyword>
<dbReference type="HAMAP" id="MF_01151">
    <property type="entry name" value="GrpE"/>
    <property type="match status" value="1"/>
</dbReference>
<feature type="compositionally biased region" description="Basic and acidic residues" evidence="3">
    <location>
        <begin position="1"/>
        <end position="35"/>
    </location>
</feature>
<dbReference type="InterPro" id="IPR009012">
    <property type="entry name" value="GrpE_head"/>
</dbReference>
<proteinExistence type="inferred from homology"/>
<dbReference type="PRINTS" id="PR00773">
    <property type="entry name" value="GRPEPROTEIN"/>
</dbReference>
<dbReference type="EMBL" id="CAFBMB010000002">
    <property type="protein sequence ID" value="CAB4887578.1"/>
    <property type="molecule type" value="Genomic_DNA"/>
</dbReference>
<accession>A0A6J7F1K6</accession>
<dbReference type="AlphaFoldDB" id="A0A6J7F1K6"/>
<dbReference type="CDD" id="cd00446">
    <property type="entry name" value="GrpE"/>
    <property type="match status" value="1"/>
</dbReference>
<dbReference type="SUPFAM" id="SSF58014">
    <property type="entry name" value="Coiled-coil domain of nucleotide exchange factor GrpE"/>
    <property type="match status" value="1"/>
</dbReference>
<dbReference type="SUPFAM" id="SSF51064">
    <property type="entry name" value="Head domain of nucleotide exchange factor GrpE"/>
    <property type="match status" value="1"/>
</dbReference>
<dbReference type="Pfam" id="PF01025">
    <property type="entry name" value="GrpE"/>
    <property type="match status" value="1"/>
</dbReference>
<evidence type="ECO:0000256" key="1">
    <source>
        <dbReference type="ARBA" id="ARBA00009054"/>
    </source>
</evidence>
<evidence type="ECO:0000256" key="3">
    <source>
        <dbReference type="SAM" id="MobiDB-lite"/>
    </source>
</evidence>
<dbReference type="InterPro" id="IPR000740">
    <property type="entry name" value="GrpE"/>
</dbReference>
<dbReference type="GO" id="GO:0051087">
    <property type="term" value="F:protein-folding chaperone binding"/>
    <property type="evidence" value="ECO:0007669"/>
    <property type="project" value="InterPro"/>
</dbReference>
<evidence type="ECO:0000313" key="4">
    <source>
        <dbReference type="EMBL" id="CAB4887578.1"/>
    </source>
</evidence>
<dbReference type="GO" id="GO:0051082">
    <property type="term" value="F:unfolded protein binding"/>
    <property type="evidence" value="ECO:0007669"/>
    <property type="project" value="TreeGrafter"/>
</dbReference>
<reference evidence="4" key="1">
    <citation type="submission" date="2020-05" db="EMBL/GenBank/DDBJ databases">
        <authorList>
            <person name="Chiriac C."/>
            <person name="Salcher M."/>
            <person name="Ghai R."/>
            <person name="Kavagutti S V."/>
        </authorList>
    </citation>
    <scope>NUCLEOTIDE SEQUENCE</scope>
</reference>
<dbReference type="GO" id="GO:0042803">
    <property type="term" value="F:protein homodimerization activity"/>
    <property type="evidence" value="ECO:0007669"/>
    <property type="project" value="InterPro"/>
</dbReference>